<dbReference type="EMBL" id="JAQNDK010000005">
    <property type="protein sequence ID" value="MDC0683894.1"/>
    <property type="molecule type" value="Genomic_DNA"/>
</dbReference>
<name>A0ABT5CDN1_9BACT</name>
<keyword evidence="2" id="KW-1185">Reference proteome</keyword>
<evidence type="ECO:0000313" key="1">
    <source>
        <dbReference type="EMBL" id="MDC0683894.1"/>
    </source>
</evidence>
<organism evidence="1 2">
    <name type="scientific">Sorangium atrum</name>
    <dbReference type="NCBI Taxonomy" id="2995308"/>
    <lineage>
        <taxon>Bacteria</taxon>
        <taxon>Pseudomonadati</taxon>
        <taxon>Myxococcota</taxon>
        <taxon>Polyangia</taxon>
        <taxon>Polyangiales</taxon>
        <taxon>Polyangiaceae</taxon>
        <taxon>Sorangium</taxon>
    </lineage>
</organism>
<comment type="caution">
    <text evidence="1">The sequence shown here is derived from an EMBL/GenBank/DDBJ whole genome shotgun (WGS) entry which is preliminary data.</text>
</comment>
<gene>
    <name evidence="1" type="ORF">POL72_39585</name>
</gene>
<dbReference type="RefSeq" id="WP_272102044.1">
    <property type="nucleotide sequence ID" value="NZ_JAQNDK010000005.1"/>
</dbReference>
<evidence type="ECO:0000313" key="2">
    <source>
        <dbReference type="Proteomes" id="UP001217485"/>
    </source>
</evidence>
<protein>
    <recommendedName>
        <fullName evidence="3">TolB protein</fullName>
    </recommendedName>
</protein>
<dbReference type="InterPro" id="IPR011042">
    <property type="entry name" value="6-blade_b-propeller_TolB-like"/>
</dbReference>
<dbReference type="SUPFAM" id="SSF82171">
    <property type="entry name" value="DPP6 N-terminal domain-like"/>
    <property type="match status" value="1"/>
</dbReference>
<sequence length="606" mass="63133">MEIDGHSAAPITFTATGTLSDGTTRALEPGALLWSATRGDDTPPGTIAGGVLAPFASAGGTVRVTASDGCVMGETTVVLHLSTVLGTPSDQGAWAGTPVTGAPAPSIVYPSDQTRFPRNVYRTLFQWRSQGFTEFRLVFTGASSTVTIFTDGAHGLCEQANPAAGCWEVDETTWNYIAGSNAGGTATWTVDALDTSTTPATVRRSAAIEIGFSRQDVKGAIFYWSTTSAGVRRGKISRQTPEDYIVGKPPTTYSDGDKVKCVACHVVSRDGKYMAAPVSANSGNSLWILAVTPDAPPDPLVKSVKDTDGHVFATISPDDARVVAASKGAMWMVERETGAYVNDLPTGALKGTHPDWSPLGTEVVFATGDGDAPGGSSLAHIPYSNGVWGQASVLLAPPAKKSDLFPSFSPDAAWIAFSRGKGGHGDNTAQLMVLGASGGQPVELLNANRVTSNRMTDGQYQNSQPTWAPPGDLNWIAFNTKREYGVVRPEGTQQIWVAAIDVQKAAAGQDPSYPAFRVPFQGLDENNHRAYWTLDINEDSGGAGGSGGGTGGAGTGGAGGNPTEPVCSTILDVDDLCDPVNDCCQTGSYCDTSDDGVTYTCIAAIR</sequence>
<dbReference type="Gene3D" id="2.120.10.30">
    <property type="entry name" value="TolB, C-terminal domain"/>
    <property type="match status" value="1"/>
</dbReference>
<evidence type="ECO:0008006" key="3">
    <source>
        <dbReference type="Google" id="ProtNLM"/>
    </source>
</evidence>
<proteinExistence type="predicted"/>
<reference evidence="1 2" key="1">
    <citation type="submission" date="2023-01" db="EMBL/GenBank/DDBJ databases">
        <title>Minimal conservation of predation-associated metabolite biosynthetic gene clusters underscores biosynthetic potential of Myxococcota including descriptions for ten novel species: Archangium lansinium sp. nov., Myxococcus landrumus sp. nov., Nannocystis bai.</title>
        <authorList>
            <person name="Ahearne A."/>
            <person name="Stevens C."/>
            <person name="Dowd S."/>
        </authorList>
    </citation>
    <scope>NUCLEOTIDE SEQUENCE [LARGE SCALE GENOMIC DNA]</scope>
    <source>
        <strain evidence="1 2">WIWO2</strain>
    </source>
</reference>
<accession>A0ABT5CDN1</accession>
<dbReference type="Proteomes" id="UP001217485">
    <property type="component" value="Unassembled WGS sequence"/>
</dbReference>